<dbReference type="InterPro" id="IPR004843">
    <property type="entry name" value="Calcineurin-like_PHP"/>
</dbReference>
<dbReference type="Pfam" id="PF00149">
    <property type="entry name" value="Metallophos"/>
    <property type="match status" value="1"/>
</dbReference>
<dbReference type="Proteomes" id="UP000199421">
    <property type="component" value="Unassembled WGS sequence"/>
</dbReference>
<organism evidence="3 4">
    <name type="scientific">Olivibacter domesticus</name>
    <name type="common">Pseudosphingobacterium domesticum</name>
    <dbReference type="NCBI Taxonomy" id="407022"/>
    <lineage>
        <taxon>Bacteria</taxon>
        <taxon>Pseudomonadati</taxon>
        <taxon>Bacteroidota</taxon>
        <taxon>Sphingobacteriia</taxon>
        <taxon>Sphingobacteriales</taxon>
        <taxon>Sphingobacteriaceae</taxon>
        <taxon>Olivibacter</taxon>
    </lineage>
</organism>
<dbReference type="SUPFAM" id="SSF56300">
    <property type="entry name" value="Metallo-dependent phosphatases"/>
    <property type="match status" value="1"/>
</dbReference>
<feature type="signal peptide" evidence="1">
    <location>
        <begin position="1"/>
        <end position="22"/>
    </location>
</feature>
<proteinExistence type="predicted"/>
<dbReference type="PANTHER" id="PTHR43143:SF1">
    <property type="entry name" value="SERINE_THREONINE-PROTEIN PHOSPHATASE CPPED1"/>
    <property type="match status" value="1"/>
</dbReference>
<feature type="chain" id="PRO_5011611088" evidence="1">
    <location>
        <begin position="23"/>
        <end position="317"/>
    </location>
</feature>
<dbReference type="AlphaFoldDB" id="A0A1H7Y6C1"/>
<protein>
    <submittedName>
        <fullName evidence="3">3',5'-cyclic AMP phosphodiesterase CpdA</fullName>
    </submittedName>
</protein>
<accession>A0A1H7Y6C1</accession>
<evidence type="ECO:0000259" key="2">
    <source>
        <dbReference type="Pfam" id="PF00149"/>
    </source>
</evidence>
<dbReference type="InterPro" id="IPR051918">
    <property type="entry name" value="STPP_CPPED1"/>
</dbReference>
<dbReference type="EMBL" id="FOAF01000012">
    <property type="protein sequence ID" value="SEM41680.1"/>
    <property type="molecule type" value="Genomic_DNA"/>
</dbReference>
<dbReference type="OrthoDB" id="9791866at2"/>
<sequence>MNNNRRNFLKGASLLSASSLLAFSNLKAFSIGKGDKGIKRLVRVAHLTDIHLLDTPAPKEAFAKVLKEVNALQDKPDIIINTGDSLMDMNNQPKDKVSKLWSAWDEVIQHNQLPMKSCIGNHDVWYISKEDAGYAASSQDPLYGKTWVKNKLELPHEYYAFNLKGWKFIALDSIHYIADKGGYTFGEEQLEWLKKQLAETPKETPVLIFSHVPIISVTPLLYAAQRKPAKELGFPGGDQHVDVIEVKKMLKESANVKVALSGHVHYVDSVNYLGVNYYCGGAVSGNWWGGVLDDFPPAYSILDLYEDGSSRYETIYY</sequence>
<keyword evidence="4" id="KW-1185">Reference proteome</keyword>
<dbReference type="InterPro" id="IPR006311">
    <property type="entry name" value="TAT_signal"/>
</dbReference>
<dbReference type="STRING" id="407022.SAMN05661044_05128"/>
<evidence type="ECO:0000313" key="4">
    <source>
        <dbReference type="Proteomes" id="UP000199421"/>
    </source>
</evidence>
<keyword evidence="1" id="KW-0732">Signal</keyword>
<dbReference type="InterPro" id="IPR029052">
    <property type="entry name" value="Metallo-depent_PP-like"/>
</dbReference>
<gene>
    <name evidence="3" type="ORF">SAMN05661044_05128</name>
</gene>
<reference evidence="4" key="1">
    <citation type="submission" date="2016-10" db="EMBL/GenBank/DDBJ databases">
        <authorList>
            <person name="Varghese N."/>
            <person name="Submissions S."/>
        </authorList>
    </citation>
    <scope>NUCLEOTIDE SEQUENCE [LARGE SCALE GENOMIC DNA]</scope>
    <source>
        <strain evidence="4">DSM 18733</strain>
    </source>
</reference>
<evidence type="ECO:0000256" key="1">
    <source>
        <dbReference type="SAM" id="SignalP"/>
    </source>
</evidence>
<dbReference type="PANTHER" id="PTHR43143">
    <property type="entry name" value="METALLOPHOSPHOESTERASE, CALCINEURIN SUPERFAMILY"/>
    <property type="match status" value="1"/>
</dbReference>
<feature type="domain" description="Calcineurin-like phosphoesterase" evidence="2">
    <location>
        <begin position="43"/>
        <end position="266"/>
    </location>
</feature>
<evidence type="ECO:0000313" key="3">
    <source>
        <dbReference type="EMBL" id="SEM41680.1"/>
    </source>
</evidence>
<dbReference type="RefSeq" id="WP_093331456.1">
    <property type="nucleotide sequence ID" value="NZ_FOAF01000012.1"/>
</dbReference>
<dbReference type="Gene3D" id="3.60.21.10">
    <property type="match status" value="1"/>
</dbReference>
<dbReference type="GO" id="GO:0016787">
    <property type="term" value="F:hydrolase activity"/>
    <property type="evidence" value="ECO:0007669"/>
    <property type="project" value="InterPro"/>
</dbReference>
<dbReference type="PROSITE" id="PS51318">
    <property type="entry name" value="TAT"/>
    <property type="match status" value="1"/>
</dbReference>
<name>A0A1H7Y6C1_OLID1</name>